<sequence length="492" mass="54049">MTALEEKEFEISELASMEMIVPVHFKVACDFDEWREDPLTQVNDRIGHFSGDREAAQNVRNQLTENVKCFERNNGEWLYAKHKMEPGEELFRLDGVCHFCATAASVVEVIAAEMGTTQPDETTVHDGESRAVKPSTSDRRARATKGFPPEHWKILMVNFCMPVKTYSWEGGDDNESGEVRRGSGQERIDCGHLYVVGNHRYFKGINLFKEAKDLEHYAAASAVSLKKAPVRLVVDEKHSGLVRVVAGSAGIYKGDLLWLRCEKTRNIIDLKDPTTTPNEEVEAHNRQEIEEGSPSPNVVKKKKARVSKPKPTAKDKRTGKALSEQLLGGSEDGQSMQKNITDIRALAEAEDIPISGKKAESKTSQAGVNAETSRAAKATKGVAKRPGDRERMRSRAKGSSVVSAGDIDPETSERDGEGASKQLADCFEDNFESPKSSPVCNEAEVSSDSSIDREGSAPSQSPSEHESGSEWNPDVFSSDSRDSISESADSDV</sequence>
<dbReference type="AlphaFoldDB" id="A0A7J6SMD6"/>
<feature type="compositionally biased region" description="Polar residues" evidence="1">
    <location>
        <begin position="433"/>
        <end position="449"/>
    </location>
</feature>
<feature type="compositionally biased region" description="Basic residues" evidence="1">
    <location>
        <begin position="299"/>
        <end position="308"/>
    </location>
</feature>
<dbReference type="EMBL" id="JABANO010017199">
    <property type="protein sequence ID" value="KAF4733917.1"/>
    <property type="molecule type" value="Genomic_DNA"/>
</dbReference>
<feature type="region of interest" description="Disordered" evidence="1">
    <location>
        <begin position="119"/>
        <end position="144"/>
    </location>
</feature>
<accession>A0A7J6SMD6</accession>
<organism evidence="2 3">
    <name type="scientific">Perkinsus olseni</name>
    <name type="common">Perkinsus atlanticus</name>
    <dbReference type="NCBI Taxonomy" id="32597"/>
    <lineage>
        <taxon>Eukaryota</taxon>
        <taxon>Sar</taxon>
        <taxon>Alveolata</taxon>
        <taxon>Perkinsozoa</taxon>
        <taxon>Perkinsea</taxon>
        <taxon>Perkinsida</taxon>
        <taxon>Perkinsidae</taxon>
        <taxon>Perkinsus</taxon>
    </lineage>
</organism>
<evidence type="ECO:0000256" key="1">
    <source>
        <dbReference type="SAM" id="MobiDB-lite"/>
    </source>
</evidence>
<dbReference type="Proteomes" id="UP000553632">
    <property type="component" value="Unassembled WGS sequence"/>
</dbReference>
<feature type="compositionally biased region" description="Basic and acidic residues" evidence="1">
    <location>
        <begin position="122"/>
        <end position="141"/>
    </location>
</feature>
<feature type="region of interest" description="Disordered" evidence="1">
    <location>
        <begin position="270"/>
        <end position="336"/>
    </location>
</feature>
<comment type="caution">
    <text evidence="2">The sequence shown here is derived from an EMBL/GenBank/DDBJ whole genome shotgun (WGS) entry which is preliminary data.</text>
</comment>
<gene>
    <name evidence="2" type="ORF">FOZ63_017714</name>
</gene>
<name>A0A7J6SMD6_PEROL</name>
<feature type="region of interest" description="Disordered" evidence="1">
    <location>
        <begin position="354"/>
        <end position="492"/>
    </location>
</feature>
<feature type="compositionally biased region" description="Polar residues" evidence="1">
    <location>
        <begin position="362"/>
        <end position="372"/>
    </location>
</feature>
<evidence type="ECO:0000313" key="3">
    <source>
        <dbReference type="Proteomes" id="UP000553632"/>
    </source>
</evidence>
<protein>
    <submittedName>
        <fullName evidence="2">Uncharacterized protein</fullName>
    </submittedName>
</protein>
<evidence type="ECO:0000313" key="2">
    <source>
        <dbReference type="EMBL" id="KAF4733917.1"/>
    </source>
</evidence>
<keyword evidence="3" id="KW-1185">Reference proteome</keyword>
<proteinExistence type="predicted"/>
<reference evidence="2 3" key="1">
    <citation type="submission" date="2020-04" db="EMBL/GenBank/DDBJ databases">
        <title>Perkinsus olseni comparative genomics.</title>
        <authorList>
            <person name="Bogema D.R."/>
        </authorList>
    </citation>
    <scope>NUCLEOTIDE SEQUENCE [LARGE SCALE GENOMIC DNA]</scope>
    <source>
        <strain evidence="2 3">ATCC PRA-207</strain>
    </source>
</reference>